<dbReference type="CDD" id="cd13973">
    <property type="entry name" value="PK_MviN-like"/>
    <property type="match status" value="1"/>
</dbReference>
<keyword evidence="8" id="KW-1185">Reference proteome</keyword>
<dbReference type="Pfam" id="PF00069">
    <property type="entry name" value="Pkinase"/>
    <property type="match status" value="1"/>
</dbReference>
<keyword evidence="3" id="KW-0067">ATP-binding</keyword>
<dbReference type="AlphaFoldDB" id="A0A6G7YDN7"/>
<evidence type="ECO:0000256" key="1">
    <source>
        <dbReference type="ARBA" id="ARBA00008874"/>
    </source>
</evidence>
<dbReference type="Proteomes" id="UP000502035">
    <property type="component" value="Chromosome"/>
</dbReference>
<dbReference type="InterPro" id="IPR051931">
    <property type="entry name" value="PAK3-like"/>
</dbReference>
<comment type="similarity">
    <text evidence="1">Belongs to the protein kinase superfamily. STE Ser/Thr protein kinase family. STE20 subfamily.</text>
</comment>
<evidence type="ECO:0000256" key="4">
    <source>
        <dbReference type="ARBA" id="ARBA00023170"/>
    </source>
</evidence>
<feature type="compositionally biased region" description="Low complexity" evidence="5">
    <location>
        <begin position="383"/>
        <end position="394"/>
    </location>
</feature>
<keyword evidence="7" id="KW-0808">Transferase</keyword>
<dbReference type="SUPFAM" id="SSF56112">
    <property type="entry name" value="Protein kinase-like (PK-like)"/>
    <property type="match status" value="1"/>
</dbReference>
<dbReference type="SUPFAM" id="SSF49785">
    <property type="entry name" value="Galactose-binding domain-like"/>
    <property type="match status" value="1"/>
</dbReference>
<dbReference type="EMBL" id="CP049866">
    <property type="protein sequence ID" value="QIK74932.1"/>
    <property type="molecule type" value="Genomic_DNA"/>
</dbReference>
<dbReference type="RefSeq" id="WP_166315812.1">
    <property type="nucleotide sequence ID" value="NZ_CP049866.1"/>
</dbReference>
<reference evidence="7 8" key="1">
    <citation type="submission" date="2020-03" db="EMBL/GenBank/DDBJ databases">
        <title>Nocardioides sp. nov., isolated from fish.</title>
        <authorList>
            <person name="Hyun D.-W."/>
            <person name="Bae J.-W."/>
        </authorList>
    </citation>
    <scope>NUCLEOTIDE SEQUENCE [LARGE SCALE GENOMIC DNA]</scope>
    <source>
        <strain evidence="7 8">HDW12A</strain>
    </source>
</reference>
<keyword evidence="4" id="KW-0675">Receptor</keyword>
<organism evidence="7 8">
    <name type="scientific">Nocardioides piscis</name>
    <dbReference type="NCBI Taxonomy" id="2714938"/>
    <lineage>
        <taxon>Bacteria</taxon>
        <taxon>Bacillati</taxon>
        <taxon>Actinomycetota</taxon>
        <taxon>Actinomycetes</taxon>
        <taxon>Propionibacteriales</taxon>
        <taxon>Nocardioidaceae</taxon>
        <taxon>Nocardioides</taxon>
    </lineage>
</organism>
<accession>A0A6G7YDN7</accession>
<evidence type="ECO:0000313" key="8">
    <source>
        <dbReference type="Proteomes" id="UP000502035"/>
    </source>
</evidence>
<dbReference type="PROSITE" id="PS50011">
    <property type="entry name" value="PROTEIN_KINASE_DOM"/>
    <property type="match status" value="1"/>
</dbReference>
<keyword evidence="2" id="KW-0547">Nucleotide-binding</keyword>
<dbReference type="GO" id="GO:0004672">
    <property type="term" value="F:protein kinase activity"/>
    <property type="evidence" value="ECO:0007669"/>
    <property type="project" value="InterPro"/>
</dbReference>
<evidence type="ECO:0000256" key="3">
    <source>
        <dbReference type="ARBA" id="ARBA00022840"/>
    </source>
</evidence>
<sequence length="608" mass="63602">MPESLRAGDVLAGRYRLDELLSESGSGRFWRAQDLVLQRCVAVHLIARSDDRAESLMTAARITAPHHDRRLLRVLDADQGDEVCYIVNEWGQGTSLDIMLANNGPLDPRRAAWVAAEVADSLARAHDAGLTHGRLVPENVLVDLNGQVRIIGFGVEAALHGLPAGRRSADLIDTVAVLYAGLTGKWAGMSTSAVPAAPTVQGQVLRPRQVRAGIPRPLDALCDEVLNTSPGAVPGPRATHDLSDLHGVVDALRTFVGDSSGLAGAEAWRSLHSSQALGAPAPDAEATQVVPEIAASSEPSSSEPPPAAPVMQDTPTQAGMPVFDDDGVGWIPTRTQAPPPPPPFEAEQAKPLFAPTPPDGTPVRRPRPGSATPPAAGYWPWESTGTSTGTSDSFDSGVWPAQETADADDEVPGRHWFQLAMFIGLGVLILVAAAAAFHLGSGGGEDGPEPPASTPTTPAPTAFVDLRATDFDPQGGEPREENPELVPLVLDGDPETSWTTSTYKQNFGRPTGLKDGVGLVVDVGRPVDVREVEVATLGGPTSVSIFVTSKPPTGVEGLTPVGTAAGNGGLTVTLDEAVPGRYVTVWLTSIPPVLDEYRGEVAEVSVKG</sequence>
<dbReference type="GO" id="GO:0005524">
    <property type="term" value="F:ATP binding"/>
    <property type="evidence" value="ECO:0007669"/>
    <property type="project" value="UniProtKB-KW"/>
</dbReference>
<evidence type="ECO:0000256" key="2">
    <source>
        <dbReference type="ARBA" id="ARBA00022741"/>
    </source>
</evidence>
<dbReference type="KEGG" id="npi:G7071_05300"/>
<dbReference type="PANTHER" id="PTHR45832">
    <property type="entry name" value="SERINE/THREONINE-PROTEIN KINASE SAMKA-RELATED-RELATED"/>
    <property type="match status" value="1"/>
</dbReference>
<dbReference type="InterPro" id="IPR011009">
    <property type="entry name" value="Kinase-like_dom_sf"/>
</dbReference>
<evidence type="ECO:0000256" key="5">
    <source>
        <dbReference type="SAM" id="MobiDB-lite"/>
    </source>
</evidence>
<name>A0A6G7YDN7_9ACTN</name>
<feature type="domain" description="Protein kinase" evidence="6">
    <location>
        <begin position="15"/>
        <end position="323"/>
    </location>
</feature>
<evidence type="ECO:0000259" key="6">
    <source>
        <dbReference type="PROSITE" id="PS50011"/>
    </source>
</evidence>
<protein>
    <submittedName>
        <fullName evidence="7">Protein kinase</fullName>
    </submittedName>
</protein>
<feature type="region of interest" description="Disordered" evidence="5">
    <location>
        <begin position="293"/>
        <end position="394"/>
    </location>
</feature>
<dbReference type="InterPro" id="IPR000719">
    <property type="entry name" value="Prot_kinase_dom"/>
</dbReference>
<dbReference type="PANTHER" id="PTHR45832:SF22">
    <property type="entry name" value="SERINE_THREONINE-PROTEIN KINASE SAMKA-RELATED"/>
    <property type="match status" value="1"/>
</dbReference>
<proteinExistence type="inferred from homology"/>
<evidence type="ECO:0000313" key="7">
    <source>
        <dbReference type="EMBL" id="QIK74932.1"/>
    </source>
</evidence>
<dbReference type="Gene3D" id="3.30.200.20">
    <property type="entry name" value="Phosphorylase Kinase, domain 1"/>
    <property type="match status" value="1"/>
</dbReference>
<dbReference type="InterPro" id="IPR008979">
    <property type="entry name" value="Galactose-bd-like_sf"/>
</dbReference>
<keyword evidence="7" id="KW-0418">Kinase</keyword>
<gene>
    <name evidence="7" type="ORF">G7071_05300</name>
</gene>
<dbReference type="SMART" id="SM00220">
    <property type="entry name" value="S_TKc"/>
    <property type="match status" value="1"/>
</dbReference>
<dbReference type="Gene3D" id="1.10.510.10">
    <property type="entry name" value="Transferase(Phosphotransferase) domain 1"/>
    <property type="match status" value="1"/>
</dbReference>